<organism evidence="1 2">
    <name type="scientific">Halalkalibacter okhensis</name>
    <dbReference type="NCBI Taxonomy" id="333138"/>
    <lineage>
        <taxon>Bacteria</taxon>
        <taxon>Bacillati</taxon>
        <taxon>Bacillota</taxon>
        <taxon>Bacilli</taxon>
        <taxon>Bacillales</taxon>
        <taxon>Bacillaceae</taxon>
        <taxon>Halalkalibacter</taxon>
    </lineage>
</organism>
<dbReference type="InterPro" id="IPR026838">
    <property type="entry name" value="YheC/D"/>
</dbReference>
<dbReference type="AlphaFoldDB" id="A0A0B0IF24"/>
<dbReference type="eggNOG" id="COG0189">
    <property type="taxonomic scope" value="Bacteria"/>
</dbReference>
<accession>A0A0B0IF24</accession>
<evidence type="ECO:0000313" key="2">
    <source>
        <dbReference type="Proteomes" id="UP000030832"/>
    </source>
</evidence>
<protein>
    <recommendedName>
        <fullName evidence="3">ATP-grasp domain-containing protein</fullName>
    </recommendedName>
</protein>
<dbReference type="EMBL" id="JRJU01000014">
    <property type="protein sequence ID" value="KHF39855.1"/>
    <property type="molecule type" value="Genomic_DNA"/>
</dbReference>
<gene>
    <name evidence="1" type="ORF">LQ50_12365</name>
</gene>
<keyword evidence="2" id="KW-1185">Reference proteome</keyword>
<dbReference type="RefSeq" id="WP_034629321.1">
    <property type="nucleotide sequence ID" value="NZ_JRJU01000014.1"/>
</dbReference>
<dbReference type="Proteomes" id="UP000030832">
    <property type="component" value="Unassembled WGS sequence"/>
</dbReference>
<dbReference type="SUPFAM" id="SSF56059">
    <property type="entry name" value="Glutathione synthetase ATP-binding domain-like"/>
    <property type="match status" value="1"/>
</dbReference>
<comment type="caution">
    <text evidence="1">The sequence shown here is derived from an EMBL/GenBank/DDBJ whole genome shotgun (WGS) entry which is preliminary data.</text>
</comment>
<dbReference type="Pfam" id="PF14398">
    <property type="entry name" value="ATPgrasp_YheCD"/>
    <property type="match status" value="1"/>
</dbReference>
<dbReference type="OrthoDB" id="7869153at2"/>
<proteinExistence type="predicted"/>
<evidence type="ECO:0000313" key="1">
    <source>
        <dbReference type="EMBL" id="KHF39855.1"/>
    </source>
</evidence>
<sequence>MSKISSNSNEIAVGVLITRRALRRLQKQRPPLNIIKLYQASEISNTKLYMFTLRKIHFNRNIIYGTYFNRSTKRWEERPFSFPDVLYRRSSIPNQIIQEKFKQKGVKFLNSPKGFNNWKVSQLLLKNKELSSHIPLTKKCQSINDVTQMFKRTNTVYLKSYIGGRGKKVMRIIKLPQKGYHCSYYNNQLVEYRAKTFEAFQKTIRSFYRKRFIMQEGIDLLTIDGYLVDMRAEIQRNGRGEIEVTAIAVRRGKKNSPITTHSKSYTFNSFYKNFLNYTDEQVNMFKNEVTQFLTKIYEQVEKGYGRCGEMGIDFAVDKNKKLWFIECNSRSAKVSLHKAFDNVTINRSFLNLLEYAKFIANEKNARKYVRTSITIK</sequence>
<reference evidence="1 2" key="1">
    <citation type="submission" date="2014-09" db="EMBL/GenBank/DDBJ databases">
        <title>Genome sequencing and annotation of Bacillus Okhensis strain Kh10-101T.</title>
        <authorList>
            <person name="Prakash J.S."/>
        </authorList>
    </citation>
    <scope>NUCLEOTIDE SEQUENCE [LARGE SCALE GENOMIC DNA]</scope>
    <source>
        <strain evidence="2">Kh10-101T</strain>
    </source>
</reference>
<name>A0A0B0IF24_9BACI</name>
<evidence type="ECO:0008006" key="3">
    <source>
        <dbReference type="Google" id="ProtNLM"/>
    </source>
</evidence>
<dbReference type="STRING" id="333138.LQ50_12365"/>